<dbReference type="PROSITE" id="PS51077">
    <property type="entry name" value="HTH_ICLR"/>
    <property type="match status" value="1"/>
</dbReference>
<evidence type="ECO:0000313" key="6">
    <source>
        <dbReference type="EMBL" id="RRR17711.1"/>
    </source>
</evidence>
<dbReference type="PANTHER" id="PTHR30136:SF24">
    <property type="entry name" value="HTH-TYPE TRANSCRIPTIONAL REPRESSOR ALLR"/>
    <property type="match status" value="1"/>
</dbReference>
<dbReference type="Pfam" id="PF01614">
    <property type="entry name" value="IclR_C"/>
    <property type="match status" value="1"/>
</dbReference>
<dbReference type="SUPFAM" id="SSF46785">
    <property type="entry name" value="Winged helix' DNA-binding domain"/>
    <property type="match status" value="1"/>
</dbReference>
<dbReference type="GO" id="GO:0003677">
    <property type="term" value="F:DNA binding"/>
    <property type="evidence" value="ECO:0007669"/>
    <property type="project" value="UniProtKB-KW"/>
</dbReference>
<evidence type="ECO:0000259" key="5">
    <source>
        <dbReference type="PROSITE" id="PS51078"/>
    </source>
</evidence>
<dbReference type="Gene3D" id="3.30.450.40">
    <property type="match status" value="1"/>
</dbReference>
<evidence type="ECO:0000256" key="2">
    <source>
        <dbReference type="ARBA" id="ARBA00023125"/>
    </source>
</evidence>
<evidence type="ECO:0000256" key="1">
    <source>
        <dbReference type="ARBA" id="ARBA00023015"/>
    </source>
</evidence>
<dbReference type="InterPro" id="IPR050707">
    <property type="entry name" value="HTH_MetabolicPath_Reg"/>
</dbReference>
<dbReference type="PROSITE" id="PS51078">
    <property type="entry name" value="ICLR_ED"/>
    <property type="match status" value="1"/>
</dbReference>
<dbReference type="InterPro" id="IPR014757">
    <property type="entry name" value="Tscrpt_reg_IclR_C"/>
</dbReference>
<comment type="caution">
    <text evidence="6">The sequence shown here is derived from an EMBL/GenBank/DDBJ whole genome shotgun (WGS) entry which is preliminary data.</text>
</comment>
<evidence type="ECO:0000256" key="3">
    <source>
        <dbReference type="ARBA" id="ARBA00023163"/>
    </source>
</evidence>
<evidence type="ECO:0000313" key="7">
    <source>
        <dbReference type="Proteomes" id="UP000274327"/>
    </source>
</evidence>
<dbReference type="InterPro" id="IPR029016">
    <property type="entry name" value="GAF-like_dom_sf"/>
</dbReference>
<evidence type="ECO:0000259" key="4">
    <source>
        <dbReference type="PROSITE" id="PS51077"/>
    </source>
</evidence>
<feature type="domain" description="HTH iclR-type" evidence="4">
    <location>
        <begin position="16"/>
        <end position="78"/>
    </location>
</feature>
<dbReference type="PANTHER" id="PTHR30136">
    <property type="entry name" value="HELIX-TURN-HELIX TRANSCRIPTIONAL REGULATOR, ICLR FAMILY"/>
    <property type="match status" value="1"/>
</dbReference>
<accession>A0A3R8SNN6</accession>
<sequence length="263" mass="28493">MTSTNEQERSESGRGASVIVNVLRIIRCFTVEHPQQGVTEIAEKVGLHKSSVSRILSTLEQERVVERDEASRRYRLGLGLIAVAGPLLAELDVRRVALEDLQDLAERTGETSALAVWNGAASVTVEQVPSRHQIKHTSVLGSHYRTALSSTVQVLLAALEPAVAEALVVAGTIRLEEGWETGDYMERLARVREQGYALNDRETSEDEVSLSAPVRDHRGEVAGAVLLAAPFYRAGAEQLPELAARTRDAADAISRRLGAVSPG</sequence>
<name>A0A3R8SNN6_9MICO</name>
<dbReference type="Pfam" id="PF09339">
    <property type="entry name" value="HTH_IclR"/>
    <property type="match status" value="1"/>
</dbReference>
<feature type="domain" description="IclR-ED" evidence="5">
    <location>
        <begin position="79"/>
        <end position="259"/>
    </location>
</feature>
<dbReference type="Proteomes" id="UP000274327">
    <property type="component" value="Unassembled WGS sequence"/>
</dbReference>
<dbReference type="GeneID" id="78122013"/>
<dbReference type="RefSeq" id="WP_126988363.1">
    <property type="nucleotide sequence ID" value="NZ_ML133859.1"/>
</dbReference>
<dbReference type="GO" id="GO:0045892">
    <property type="term" value="P:negative regulation of DNA-templated transcription"/>
    <property type="evidence" value="ECO:0007669"/>
    <property type="project" value="TreeGrafter"/>
</dbReference>
<gene>
    <name evidence="6" type="ORF">DS079_13395</name>
</gene>
<keyword evidence="2" id="KW-0238">DNA-binding</keyword>
<dbReference type="InterPro" id="IPR036388">
    <property type="entry name" value="WH-like_DNA-bd_sf"/>
</dbReference>
<keyword evidence="7" id="KW-1185">Reference proteome</keyword>
<dbReference type="SMART" id="SM00346">
    <property type="entry name" value="HTH_ICLR"/>
    <property type="match status" value="1"/>
</dbReference>
<reference evidence="6 7" key="1">
    <citation type="submission" date="2018-07" db="EMBL/GenBank/DDBJ databases">
        <title>Brachybacteriurn paraconglorneratum KCTC 9916.</title>
        <authorList>
            <person name="Li Y."/>
        </authorList>
    </citation>
    <scope>NUCLEOTIDE SEQUENCE [LARGE SCALE GENOMIC DNA]</scope>
    <source>
        <strain evidence="6 7">KCTC 9916</strain>
    </source>
</reference>
<keyword evidence="3" id="KW-0804">Transcription</keyword>
<dbReference type="AlphaFoldDB" id="A0A3R8SNN6"/>
<dbReference type="Gene3D" id="1.10.10.10">
    <property type="entry name" value="Winged helix-like DNA-binding domain superfamily/Winged helix DNA-binding domain"/>
    <property type="match status" value="1"/>
</dbReference>
<dbReference type="GO" id="GO:0003700">
    <property type="term" value="F:DNA-binding transcription factor activity"/>
    <property type="evidence" value="ECO:0007669"/>
    <property type="project" value="TreeGrafter"/>
</dbReference>
<dbReference type="EMBL" id="QOCI01000011">
    <property type="protein sequence ID" value="RRR17711.1"/>
    <property type="molecule type" value="Genomic_DNA"/>
</dbReference>
<dbReference type="InterPro" id="IPR005471">
    <property type="entry name" value="Tscrpt_reg_IclR_N"/>
</dbReference>
<organism evidence="6 7">
    <name type="scientific">Brachybacterium paraconglomeratum</name>
    <dbReference type="NCBI Taxonomy" id="173362"/>
    <lineage>
        <taxon>Bacteria</taxon>
        <taxon>Bacillati</taxon>
        <taxon>Actinomycetota</taxon>
        <taxon>Actinomycetes</taxon>
        <taxon>Micrococcales</taxon>
        <taxon>Dermabacteraceae</taxon>
        <taxon>Brachybacterium</taxon>
    </lineage>
</organism>
<protein>
    <submittedName>
        <fullName evidence="6">IclR family transcriptional regulator</fullName>
    </submittedName>
</protein>
<keyword evidence="1" id="KW-0805">Transcription regulation</keyword>
<dbReference type="InterPro" id="IPR036390">
    <property type="entry name" value="WH_DNA-bd_sf"/>
</dbReference>
<proteinExistence type="predicted"/>
<dbReference type="SUPFAM" id="SSF55781">
    <property type="entry name" value="GAF domain-like"/>
    <property type="match status" value="1"/>
</dbReference>